<dbReference type="EMBL" id="JANHOG010001575">
    <property type="protein sequence ID" value="KAJ3534876.1"/>
    <property type="molecule type" value="Genomic_DNA"/>
</dbReference>
<dbReference type="Proteomes" id="UP001148662">
    <property type="component" value="Unassembled WGS sequence"/>
</dbReference>
<gene>
    <name evidence="1" type="ORF">NM688_g7063</name>
</gene>
<organism evidence="1 2">
    <name type="scientific">Phlebia brevispora</name>
    <dbReference type="NCBI Taxonomy" id="194682"/>
    <lineage>
        <taxon>Eukaryota</taxon>
        <taxon>Fungi</taxon>
        <taxon>Dikarya</taxon>
        <taxon>Basidiomycota</taxon>
        <taxon>Agaricomycotina</taxon>
        <taxon>Agaricomycetes</taxon>
        <taxon>Polyporales</taxon>
        <taxon>Meruliaceae</taxon>
        <taxon>Phlebia</taxon>
    </lineage>
</organism>
<sequence>MPVSTTYTLTVGRRKGAAARGQWLMQLEKLEEAVRAAADRAHLDPNIPATLITTEADPRARRIRMSAFVRHAPGEEPGIHFQDETGNLFVVPDKESLPYGKALRITFRIVLCPVSDNEEDGMFATGRIVNIGLV</sequence>
<protein>
    <submittedName>
        <fullName evidence="1">Uncharacterized protein</fullName>
    </submittedName>
</protein>
<comment type="caution">
    <text evidence="1">The sequence shown here is derived from an EMBL/GenBank/DDBJ whole genome shotgun (WGS) entry which is preliminary data.</text>
</comment>
<accession>A0ACC1S9G6</accession>
<keyword evidence="2" id="KW-1185">Reference proteome</keyword>
<reference evidence="1" key="1">
    <citation type="submission" date="2022-07" db="EMBL/GenBank/DDBJ databases">
        <title>Genome Sequence of Phlebia brevispora.</title>
        <authorList>
            <person name="Buettner E."/>
        </authorList>
    </citation>
    <scope>NUCLEOTIDE SEQUENCE</scope>
    <source>
        <strain evidence="1">MPL23</strain>
    </source>
</reference>
<proteinExistence type="predicted"/>
<evidence type="ECO:0000313" key="2">
    <source>
        <dbReference type="Proteomes" id="UP001148662"/>
    </source>
</evidence>
<name>A0ACC1S9G6_9APHY</name>
<evidence type="ECO:0000313" key="1">
    <source>
        <dbReference type="EMBL" id="KAJ3534876.1"/>
    </source>
</evidence>